<feature type="DNA-binding region" description="H-T-H motif" evidence="2">
    <location>
        <begin position="25"/>
        <end position="44"/>
    </location>
</feature>
<keyword evidence="1 2" id="KW-0238">DNA-binding</keyword>
<dbReference type="PROSITE" id="PS50977">
    <property type="entry name" value="HTH_TETR_2"/>
    <property type="match status" value="1"/>
</dbReference>
<dbReference type="Pfam" id="PF00440">
    <property type="entry name" value="TetR_N"/>
    <property type="match status" value="1"/>
</dbReference>
<protein>
    <submittedName>
        <fullName evidence="4">TetR/AcrR family transcriptional regulator</fullName>
    </submittedName>
</protein>
<comment type="caution">
    <text evidence="4">The sequence shown here is derived from an EMBL/GenBank/DDBJ whole genome shotgun (WGS) entry which is preliminary data.</text>
</comment>
<sequence>MKKVISHQILRAALDVFTTEGFAGTTAQIAHAAGVGTGTLFRYFPTKAGLTAALFQEVEQGLENRLVPGLPHSTPPAWLTHASQGRLWQYWMQAAQQALTYPAAFQYWVLYRADPRGAVVRTHAANRVGWLARVAHALTEYQDWGQPDPARQALAVAQFAGQWEATLHYLLTRPPLPTAEPAPAVLERAFRSWWRGLDL</sequence>
<dbReference type="Gene3D" id="1.10.357.10">
    <property type="entry name" value="Tetracycline Repressor, domain 2"/>
    <property type="match status" value="1"/>
</dbReference>
<dbReference type="Proteomes" id="UP001176429">
    <property type="component" value="Unassembled WGS sequence"/>
</dbReference>
<evidence type="ECO:0000313" key="4">
    <source>
        <dbReference type="EMBL" id="MDO7877717.1"/>
    </source>
</evidence>
<dbReference type="PROSITE" id="PS01081">
    <property type="entry name" value="HTH_TETR_1"/>
    <property type="match status" value="1"/>
</dbReference>
<keyword evidence="5" id="KW-1185">Reference proteome</keyword>
<dbReference type="SUPFAM" id="SSF46689">
    <property type="entry name" value="Homeodomain-like"/>
    <property type="match status" value="1"/>
</dbReference>
<dbReference type="InterPro" id="IPR001647">
    <property type="entry name" value="HTH_TetR"/>
</dbReference>
<organism evidence="4 5">
    <name type="scientific">Hymenobacter aranciens</name>
    <dbReference type="NCBI Taxonomy" id="3063996"/>
    <lineage>
        <taxon>Bacteria</taxon>
        <taxon>Pseudomonadati</taxon>
        <taxon>Bacteroidota</taxon>
        <taxon>Cytophagia</taxon>
        <taxon>Cytophagales</taxon>
        <taxon>Hymenobacteraceae</taxon>
        <taxon>Hymenobacter</taxon>
    </lineage>
</organism>
<dbReference type="RefSeq" id="WP_305009171.1">
    <property type="nucleotide sequence ID" value="NZ_JAUQSY010000025.1"/>
</dbReference>
<evidence type="ECO:0000313" key="5">
    <source>
        <dbReference type="Proteomes" id="UP001176429"/>
    </source>
</evidence>
<evidence type="ECO:0000259" key="3">
    <source>
        <dbReference type="PROSITE" id="PS50977"/>
    </source>
</evidence>
<dbReference type="InterPro" id="IPR023772">
    <property type="entry name" value="DNA-bd_HTH_TetR-type_CS"/>
</dbReference>
<dbReference type="PANTHER" id="PTHR30055">
    <property type="entry name" value="HTH-TYPE TRANSCRIPTIONAL REGULATOR RUTR"/>
    <property type="match status" value="1"/>
</dbReference>
<gene>
    <name evidence="4" type="ORF">Q5H93_23475</name>
</gene>
<feature type="domain" description="HTH tetR-type" evidence="3">
    <location>
        <begin position="3"/>
        <end position="62"/>
    </location>
</feature>
<accession>A0ABT9BHJ4</accession>
<evidence type="ECO:0000256" key="1">
    <source>
        <dbReference type="ARBA" id="ARBA00023125"/>
    </source>
</evidence>
<reference evidence="4" key="1">
    <citation type="submission" date="2023-07" db="EMBL/GenBank/DDBJ databases">
        <authorList>
            <person name="Kim M.K."/>
        </authorList>
    </citation>
    <scope>NUCLEOTIDE SEQUENCE</scope>
    <source>
        <strain evidence="4">ASUV-10-1</strain>
    </source>
</reference>
<dbReference type="InterPro" id="IPR050109">
    <property type="entry name" value="HTH-type_TetR-like_transc_reg"/>
</dbReference>
<name>A0ABT9BHJ4_9BACT</name>
<dbReference type="PRINTS" id="PR00455">
    <property type="entry name" value="HTHTETR"/>
</dbReference>
<dbReference type="EMBL" id="JAUQSY010000025">
    <property type="protein sequence ID" value="MDO7877717.1"/>
    <property type="molecule type" value="Genomic_DNA"/>
</dbReference>
<proteinExistence type="predicted"/>
<evidence type="ECO:0000256" key="2">
    <source>
        <dbReference type="PROSITE-ProRule" id="PRU00335"/>
    </source>
</evidence>
<dbReference type="InterPro" id="IPR009057">
    <property type="entry name" value="Homeodomain-like_sf"/>
</dbReference>